<proteinExistence type="predicted"/>
<sequence>MNSLSVLKNEVESYHFEQFKKSAELISFAFQQTLWPDIFDMTAVFKIGDKIKTFKYLVKFAGDGGFDKITSLDEVKK</sequence>
<name>A0A976R762_9VIRU</name>
<organism evidence="1">
    <name type="scientific">Sigmofec virus UA08Rod_6800</name>
    <dbReference type="NCBI Taxonomy" id="2929240"/>
    <lineage>
        <taxon>Viruses</taxon>
        <taxon>Monodnaviria</taxon>
        <taxon>Sangervirae</taxon>
        <taxon>Phixviricota</taxon>
        <taxon>Malgrandaviricetes</taxon>
        <taxon>Petitvirales</taxon>
        <taxon>Microviridae</taxon>
    </lineage>
</organism>
<evidence type="ECO:0000313" key="1">
    <source>
        <dbReference type="EMBL" id="UPW40797.1"/>
    </source>
</evidence>
<reference evidence="1" key="1">
    <citation type="submission" date="2022-02" db="EMBL/GenBank/DDBJ databases">
        <title>Towards deciphering the DNA virus diversity associated with rodent species in the families Cricetidae and Heteromyidae.</title>
        <authorList>
            <person name="Lund M."/>
            <person name="Larsen B.B."/>
            <person name="Gryseels S."/>
            <person name="Kraberger S."/>
            <person name="Rowsey D.M."/>
            <person name="Steger L."/>
            <person name="Yule K.M."/>
            <person name="Upham N.S."/>
            <person name="Worobey M."/>
            <person name="Van Doorslaer K."/>
            <person name="Varsani A."/>
        </authorList>
    </citation>
    <scope>NUCLEOTIDE SEQUENCE</scope>
    <source>
        <strain evidence="1">UA08Rod_6800</strain>
    </source>
</reference>
<dbReference type="EMBL" id="OM869499">
    <property type="protein sequence ID" value="UPW40797.1"/>
    <property type="molecule type" value="Genomic_DNA"/>
</dbReference>
<protein>
    <submittedName>
        <fullName evidence="1">Uncharacterized protein</fullName>
    </submittedName>
</protein>
<accession>A0A976R762</accession>